<accession>A0A5Q2F1U6</accession>
<keyword evidence="2" id="KW-1185">Reference proteome</keyword>
<name>A0A5Q2F1U6_9CAUD</name>
<reference evidence="1 2" key="1">
    <citation type="submission" date="2019-09" db="EMBL/GenBank/DDBJ databases">
        <authorList>
            <person name="Christie C.A."/>
            <person name="Diallo A.S."/>
            <person name="Dixon Z."/>
            <person name="McIntosh P.M."/>
            <person name="Murthy K.H."/>
            <person name="Rosen M.G."/>
            <person name="Simpson L.M."/>
            <person name="Koustas K."/>
            <person name="Fogarty M.P."/>
            <person name="Molloy S.D."/>
            <person name="Garlena R.A."/>
            <person name="Russell D.A."/>
            <person name="Pope W.H."/>
            <person name="Jacobs-Sera D."/>
            <person name="Hatfull G.F."/>
        </authorList>
    </citation>
    <scope>NUCLEOTIDE SEQUENCE [LARGE SCALE GENOMIC DNA]</scope>
</reference>
<dbReference type="RefSeq" id="YP_010648751.1">
    <property type="nucleotide sequence ID" value="NC_070762.1"/>
</dbReference>
<proteinExistence type="predicted"/>
<evidence type="ECO:0000313" key="2">
    <source>
        <dbReference type="Proteomes" id="UP000400849"/>
    </source>
</evidence>
<dbReference type="KEGG" id="vg:77924210"/>
<protein>
    <submittedName>
        <fullName evidence="1">Uncharacterized protein</fullName>
    </submittedName>
</protein>
<evidence type="ECO:0000313" key="1">
    <source>
        <dbReference type="EMBL" id="QGF20221.1"/>
    </source>
</evidence>
<gene>
    <name evidence="1" type="primary">42</name>
    <name evidence="1" type="ORF">SEA_SIXAMA_42</name>
</gene>
<sequence>MTTVKKAISPVDGKSPLTLTRVQRRILTLRNKKMTDSLVLDTPEARRGAFNQAVDLERQLRLTFGIKPQDRDLFRDMALMTDRAKEILDKFEGKHS</sequence>
<dbReference type="Proteomes" id="UP000400849">
    <property type="component" value="Segment"/>
</dbReference>
<organism evidence="1 2">
    <name type="scientific">Gordonia phage Sixama</name>
    <dbReference type="NCBI Taxonomy" id="2653271"/>
    <lineage>
        <taxon>Viruses</taxon>
        <taxon>Duplodnaviria</taxon>
        <taxon>Heunggongvirae</taxon>
        <taxon>Uroviricota</taxon>
        <taxon>Caudoviricetes</taxon>
        <taxon>Sixamavirus</taxon>
        <taxon>Sixamavirus sixama</taxon>
    </lineage>
</organism>
<dbReference type="GeneID" id="77924210"/>
<dbReference type="EMBL" id="MN484601">
    <property type="protein sequence ID" value="QGF20221.1"/>
    <property type="molecule type" value="Genomic_DNA"/>
</dbReference>